<dbReference type="Pfam" id="PF00135">
    <property type="entry name" value="COesterase"/>
    <property type="match status" value="1"/>
</dbReference>
<dbReference type="InterPro" id="IPR029058">
    <property type="entry name" value="AB_hydrolase_fold"/>
</dbReference>
<name>A0A7R8WG92_9CRUS</name>
<gene>
    <name evidence="3" type="ORF">CTOB1V02_LOCUS8983</name>
</gene>
<evidence type="ECO:0000256" key="1">
    <source>
        <dbReference type="ARBA" id="ARBA00005964"/>
    </source>
</evidence>
<accession>A0A7R8WG92</accession>
<dbReference type="EMBL" id="OB663207">
    <property type="protein sequence ID" value="CAD7231129.1"/>
    <property type="molecule type" value="Genomic_DNA"/>
</dbReference>
<organism evidence="3">
    <name type="scientific">Cyprideis torosa</name>
    <dbReference type="NCBI Taxonomy" id="163714"/>
    <lineage>
        <taxon>Eukaryota</taxon>
        <taxon>Metazoa</taxon>
        <taxon>Ecdysozoa</taxon>
        <taxon>Arthropoda</taxon>
        <taxon>Crustacea</taxon>
        <taxon>Oligostraca</taxon>
        <taxon>Ostracoda</taxon>
        <taxon>Podocopa</taxon>
        <taxon>Podocopida</taxon>
        <taxon>Cytherocopina</taxon>
        <taxon>Cytheroidea</taxon>
        <taxon>Cytherideidae</taxon>
        <taxon>Cyprideis</taxon>
    </lineage>
</organism>
<comment type="similarity">
    <text evidence="1">Belongs to the type-B carboxylesterase/lipase family.</text>
</comment>
<proteinExistence type="inferred from homology"/>
<dbReference type="InterPro" id="IPR051093">
    <property type="entry name" value="Neuroligin/BSAL"/>
</dbReference>
<dbReference type="OrthoDB" id="3200163at2759"/>
<reference evidence="3" key="1">
    <citation type="submission" date="2020-11" db="EMBL/GenBank/DDBJ databases">
        <authorList>
            <person name="Tran Van P."/>
        </authorList>
    </citation>
    <scope>NUCLEOTIDE SEQUENCE</scope>
</reference>
<evidence type="ECO:0000313" key="3">
    <source>
        <dbReference type="EMBL" id="CAD7231129.1"/>
    </source>
</evidence>
<keyword evidence="2" id="KW-0325">Glycoprotein</keyword>
<feature type="non-terminal residue" evidence="3">
    <location>
        <position position="238"/>
    </location>
</feature>
<dbReference type="PANTHER" id="PTHR43903">
    <property type="entry name" value="NEUROLIGIN"/>
    <property type="match status" value="1"/>
</dbReference>
<dbReference type="InterPro" id="IPR002018">
    <property type="entry name" value="CarbesteraseB"/>
</dbReference>
<dbReference type="AlphaFoldDB" id="A0A7R8WG92"/>
<dbReference type="SUPFAM" id="SSF53474">
    <property type="entry name" value="alpha/beta-Hydrolases"/>
    <property type="match status" value="1"/>
</dbReference>
<evidence type="ECO:0000256" key="2">
    <source>
        <dbReference type="ARBA" id="ARBA00023180"/>
    </source>
</evidence>
<protein>
    <submittedName>
        <fullName evidence="3">Uncharacterized protein</fullName>
    </submittedName>
</protein>
<sequence length="238" mass="27604">MSTLFGPVVDGVVVLFKPSDGDHTSDLLARFDVMQGVVRAESFHLFSSREIQYGLQEREMNQMISDFVKNVYSQKSRDVYAAVMVEYTDWSEPSGDLARRRQKAMDILSDARWIAPQVKTAELHSNLRSQSYFYEFLHQTQHGVFPEDFGCIHGQELPYVFGLPVAQSNTGIYGPRNYTDAEKQLSELVMMNWANFIESGDPNVASRPNQRQRGAYRRIYDDIVWPRYDKQNQRHMTW</sequence>
<dbReference type="Gene3D" id="3.40.50.1820">
    <property type="entry name" value="alpha/beta hydrolase"/>
    <property type="match status" value="1"/>
</dbReference>